<keyword evidence="5" id="KW-0132">Cell division</keyword>
<keyword evidence="1" id="KW-0697">Rotamase</keyword>
<dbReference type="Gene3D" id="3.10.50.40">
    <property type="match status" value="1"/>
</dbReference>
<evidence type="ECO:0000256" key="3">
    <source>
        <dbReference type="SAM" id="MobiDB-lite"/>
    </source>
</evidence>
<reference evidence="5" key="1">
    <citation type="submission" date="2018-06" db="EMBL/GenBank/DDBJ databases">
        <authorList>
            <person name="Zhirakovskaya E."/>
        </authorList>
    </citation>
    <scope>NUCLEOTIDE SEQUENCE</scope>
</reference>
<dbReference type="EMBL" id="UOEK01000399">
    <property type="protein sequence ID" value="VAW07354.1"/>
    <property type="molecule type" value="Genomic_DNA"/>
</dbReference>
<protein>
    <submittedName>
        <fullName evidence="5">Cell division trigger factor</fullName>
        <ecNumber evidence="5">5.2.1.8</ecNumber>
    </submittedName>
</protein>
<evidence type="ECO:0000256" key="2">
    <source>
        <dbReference type="ARBA" id="ARBA00023235"/>
    </source>
</evidence>
<dbReference type="GO" id="GO:0015031">
    <property type="term" value="P:protein transport"/>
    <property type="evidence" value="ECO:0007669"/>
    <property type="project" value="InterPro"/>
</dbReference>
<evidence type="ECO:0000313" key="5">
    <source>
        <dbReference type="EMBL" id="VAW07354.1"/>
    </source>
</evidence>
<dbReference type="Pfam" id="PF05698">
    <property type="entry name" value="Trigger_C"/>
    <property type="match status" value="1"/>
</dbReference>
<gene>
    <name evidence="5" type="ORF">MNBD_ACTINO02-2698</name>
</gene>
<dbReference type="SUPFAM" id="SSF109998">
    <property type="entry name" value="Triger factor/SurA peptide-binding domain-like"/>
    <property type="match status" value="1"/>
</dbReference>
<evidence type="ECO:0000256" key="1">
    <source>
        <dbReference type="ARBA" id="ARBA00023110"/>
    </source>
</evidence>
<dbReference type="InterPro" id="IPR046357">
    <property type="entry name" value="PPIase_dom_sf"/>
</dbReference>
<dbReference type="GO" id="GO:0051301">
    <property type="term" value="P:cell division"/>
    <property type="evidence" value="ECO:0007669"/>
    <property type="project" value="UniProtKB-KW"/>
</dbReference>
<dbReference type="InterPro" id="IPR008880">
    <property type="entry name" value="Trigger_fac_C"/>
</dbReference>
<organism evidence="5">
    <name type="scientific">hydrothermal vent metagenome</name>
    <dbReference type="NCBI Taxonomy" id="652676"/>
    <lineage>
        <taxon>unclassified sequences</taxon>
        <taxon>metagenomes</taxon>
        <taxon>ecological metagenomes</taxon>
    </lineage>
</organism>
<proteinExistence type="predicted"/>
<feature type="non-terminal residue" evidence="5">
    <location>
        <position position="1"/>
    </location>
</feature>
<feature type="domain" description="Trigger factor C-terminal" evidence="4">
    <location>
        <begin position="78"/>
        <end position="238"/>
    </location>
</feature>
<feature type="region of interest" description="Disordered" evidence="3">
    <location>
        <begin position="247"/>
        <end position="287"/>
    </location>
</feature>
<dbReference type="EC" id="5.2.1.8" evidence="5"/>
<accession>A0A3B0TEY1</accession>
<dbReference type="Gene3D" id="1.10.3120.10">
    <property type="entry name" value="Trigger factor, C-terminal domain"/>
    <property type="match status" value="1"/>
</dbReference>
<name>A0A3B0TEY1_9ZZZZ</name>
<keyword evidence="2 5" id="KW-0413">Isomerase</keyword>
<dbReference type="InterPro" id="IPR027304">
    <property type="entry name" value="Trigger_fact/SurA_dom_sf"/>
</dbReference>
<dbReference type="GO" id="GO:0003755">
    <property type="term" value="F:peptidyl-prolyl cis-trans isomerase activity"/>
    <property type="evidence" value="ECO:0007669"/>
    <property type="project" value="UniProtKB-KW"/>
</dbReference>
<dbReference type="InterPro" id="IPR037041">
    <property type="entry name" value="Trigger_fac_C_sf"/>
</dbReference>
<feature type="compositionally biased region" description="Acidic residues" evidence="3">
    <location>
        <begin position="259"/>
        <end position="268"/>
    </location>
</feature>
<dbReference type="AlphaFoldDB" id="A0A3B0TEY1"/>
<sequence length="287" mass="31379">ATDLLYEIGSASFVEGLDTLLDGVSVDETVQGPGTLPDGFGDHGGEQVELSAVVKAVRTKNLPEVTDDWVQEVSEFDTVDELVSMLRHNMTEMAKATARNAFQDRVMIDLSDDLSLELPQSLIDTEAEASIHNLAHRLQEQGIELENYLQITGQSQEDFIEDSKAQAVRTLKTRVLLEGVAKVEAIEVGDEEILEAVSALASQAKMNPEELFRQLEADGRLDTLSDDILRRKALEAIMSGVVAVDEDGNTIDLEPAPADSDEDSDFDSDEAKLESDSDKDVEESPEE</sequence>
<keyword evidence="5" id="KW-0131">Cell cycle</keyword>
<dbReference type="GO" id="GO:0006457">
    <property type="term" value="P:protein folding"/>
    <property type="evidence" value="ECO:0007669"/>
    <property type="project" value="InterPro"/>
</dbReference>
<feature type="compositionally biased region" description="Basic and acidic residues" evidence="3">
    <location>
        <begin position="269"/>
        <end position="278"/>
    </location>
</feature>
<evidence type="ECO:0000259" key="4">
    <source>
        <dbReference type="Pfam" id="PF05698"/>
    </source>
</evidence>